<dbReference type="PANTHER" id="PTHR42753:SF2">
    <property type="entry name" value="PROLINE--TRNA LIGASE"/>
    <property type="match status" value="1"/>
</dbReference>
<evidence type="ECO:0000256" key="9">
    <source>
        <dbReference type="ARBA" id="ARBA00047671"/>
    </source>
</evidence>
<evidence type="ECO:0000256" key="2">
    <source>
        <dbReference type="ARBA" id="ARBA00011738"/>
    </source>
</evidence>
<gene>
    <name evidence="10 12" type="primary">proS</name>
    <name evidence="12" type="ORF">AB162_552</name>
</gene>
<dbReference type="NCBIfam" id="TIGR00409">
    <property type="entry name" value="proS_fam_II"/>
    <property type="match status" value="1"/>
</dbReference>
<dbReference type="Pfam" id="PF03129">
    <property type="entry name" value="HGTP_anticodon"/>
    <property type="match status" value="1"/>
</dbReference>
<dbReference type="PANTHER" id="PTHR42753">
    <property type="entry name" value="MITOCHONDRIAL RIBOSOME PROTEIN L39/PROLYL-TRNA LIGASE FAMILY MEMBER"/>
    <property type="match status" value="1"/>
</dbReference>
<evidence type="ECO:0000256" key="8">
    <source>
        <dbReference type="ARBA" id="ARBA00023146"/>
    </source>
</evidence>
<dbReference type="OrthoDB" id="9809052at2"/>
<protein>
    <recommendedName>
        <fullName evidence="10">Proline--tRNA ligase</fullName>
        <ecNumber evidence="10">6.1.1.15</ecNumber>
    </recommendedName>
    <alternativeName>
        <fullName evidence="10">Prolyl-tRNA synthetase</fullName>
        <shortName evidence="10">ProRS</shortName>
    </alternativeName>
</protein>
<dbReference type="SUPFAM" id="SSF52954">
    <property type="entry name" value="Class II aaRS ABD-related"/>
    <property type="match status" value="1"/>
</dbReference>
<dbReference type="InterPro" id="IPR036621">
    <property type="entry name" value="Anticodon-bd_dom_sf"/>
</dbReference>
<keyword evidence="6 10" id="KW-0067">ATP-binding</keyword>
<dbReference type="Gene3D" id="3.40.50.800">
    <property type="entry name" value="Anticodon-binding domain"/>
    <property type="match status" value="1"/>
</dbReference>
<keyword evidence="4 10" id="KW-0436">Ligase</keyword>
<dbReference type="InterPro" id="IPR004500">
    <property type="entry name" value="Pro-tRNA-synth_IIa_bac-type"/>
</dbReference>
<evidence type="ECO:0000256" key="3">
    <source>
        <dbReference type="ARBA" id="ARBA00022490"/>
    </source>
</evidence>
<dbReference type="Pfam" id="PF00587">
    <property type="entry name" value="tRNA-synt_2b"/>
    <property type="match status" value="1"/>
</dbReference>
<keyword evidence="5 10" id="KW-0547">Nucleotide-binding</keyword>
<evidence type="ECO:0000313" key="12">
    <source>
        <dbReference type="EMBL" id="AKZ66131.1"/>
    </source>
</evidence>
<dbReference type="PROSITE" id="PS50862">
    <property type="entry name" value="AA_TRNA_LIGASE_II"/>
    <property type="match status" value="1"/>
</dbReference>
<dbReference type="EC" id="6.1.1.15" evidence="10"/>
<comment type="similarity">
    <text evidence="10">Belongs to the class-II aminoacyl-tRNA synthetase family. ProS type 1 subfamily.</text>
</comment>
<evidence type="ECO:0000313" key="13">
    <source>
        <dbReference type="Proteomes" id="UP000056466"/>
    </source>
</evidence>
<keyword evidence="13" id="KW-1185">Reference proteome</keyword>
<evidence type="ECO:0000256" key="6">
    <source>
        <dbReference type="ARBA" id="ARBA00022840"/>
    </source>
</evidence>
<name>A0A0K2BL68_9GAMM</name>
<dbReference type="Gene3D" id="3.30.930.10">
    <property type="entry name" value="Bira Bifunctional Protein, Domain 2"/>
    <property type="match status" value="2"/>
</dbReference>
<comment type="function">
    <text evidence="10">Catalyzes the attachment of proline to tRNA(Pro) in a two-step reaction: proline is first activated by ATP to form Pro-AMP and then transferred to the acceptor end of tRNA(Pro). As ProRS can inadvertently accommodate and process non-cognate amino acids such as alanine and cysteine, to avoid such errors it has two additional distinct editing activities against alanine. One activity is designated as 'pretransfer' editing and involves the tRNA(Pro)-independent hydrolysis of activated Ala-AMP. The other activity is designated 'posttransfer' editing and involves deacylation of mischarged Ala-tRNA(Pro). The misacylated Cys-tRNA(Pro) is not edited by ProRS.</text>
</comment>
<keyword evidence="3 10" id="KW-0963">Cytoplasm</keyword>
<dbReference type="InterPro" id="IPR002314">
    <property type="entry name" value="aa-tRNA-synt_IIb"/>
</dbReference>
<dbReference type="Pfam" id="PF04073">
    <property type="entry name" value="tRNA_edit"/>
    <property type="match status" value="1"/>
</dbReference>
<dbReference type="NCBIfam" id="NF006625">
    <property type="entry name" value="PRK09194.1"/>
    <property type="match status" value="1"/>
</dbReference>
<comment type="domain">
    <text evidence="10">Consists of three domains: the N-terminal catalytic domain, the editing domain and the C-terminal anticodon-binding domain.</text>
</comment>
<dbReference type="InterPro" id="IPR045864">
    <property type="entry name" value="aa-tRNA-synth_II/BPL/LPL"/>
</dbReference>
<dbReference type="InterPro" id="IPR004154">
    <property type="entry name" value="Anticodon-bd"/>
</dbReference>
<sequence>MRTSKYLLATMKNIPGDAEVISHKLMLRAGMIRQLASGIYTWLPIGLRILRKVESIVREEMNNTGAIEVSMPIVQPADFWQESGRWNQYGQELLRFTDRSKRKFLLGPTHEEVITDLIRNEVSSYKQLPLNFFQIQTKFRDEVRPRFGVMRSREFVMKDAYSFHTSQESLQATYNQMYSTYNNIFTRMGLNFCAVQANTGSIGGHISHEFHVLVGTGEEQIVFSTTSNYAANIEMVEAVIPSTKRDKPSEKMHLVDTYDVFTIADLVKKYKLPVEKTVKMIFVHAKEDVKQPLVALMLRGDHVINETKVEKLPQVAKPIIFATEDYIRNILNLNVSIFSLGPINFPLPIVIDRSVALMSNFVTGSNIQGKHFFGVNWERDVALPEVADLRQVVNGDLSPDGHGTINIKRGIEVGHIFQLGKKYSRAMRAMVQDKNSCNTIVTMGCYGIGITRLIAATIEQYHDNKGIVWPEVIAPFNVVLLPINLHNSLRIKNTAETIYHKLSTSNIDVLLDDRKERLGVMFADMELIGVPHIIIISDRLLDNEEIEYKNRRSGEIQIIKLSTIVDFITDKITIGMR</sequence>
<dbReference type="RefSeq" id="WP_053097282.1">
    <property type="nucleotide sequence ID" value="NZ_CP011787.1"/>
</dbReference>
<keyword evidence="8 10" id="KW-0030">Aminoacyl-tRNA synthetase</keyword>
<dbReference type="CDD" id="cd04334">
    <property type="entry name" value="ProRS-INS"/>
    <property type="match status" value="1"/>
</dbReference>
<evidence type="ECO:0000259" key="11">
    <source>
        <dbReference type="PROSITE" id="PS50862"/>
    </source>
</evidence>
<dbReference type="InterPro" id="IPR006195">
    <property type="entry name" value="aa-tRNA-synth_II"/>
</dbReference>
<dbReference type="InterPro" id="IPR044140">
    <property type="entry name" value="ProRS_anticodon_short"/>
</dbReference>
<dbReference type="GO" id="GO:0004827">
    <property type="term" value="F:proline-tRNA ligase activity"/>
    <property type="evidence" value="ECO:0007669"/>
    <property type="project" value="UniProtKB-UniRule"/>
</dbReference>
<dbReference type="CDD" id="cd00861">
    <property type="entry name" value="ProRS_anticodon_short"/>
    <property type="match status" value="1"/>
</dbReference>
<dbReference type="GO" id="GO:0005829">
    <property type="term" value="C:cytosol"/>
    <property type="evidence" value="ECO:0007669"/>
    <property type="project" value="TreeGrafter"/>
</dbReference>
<dbReference type="GO" id="GO:0006433">
    <property type="term" value="P:prolyl-tRNA aminoacylation"/>
    <property type="evidence" value="ECO:0007669"/>
    <property type="project" value="UniProtKB-UniRule"/>
</dbReference>
<dbReference type="CDD" id="cd00779">
    <property type="entry name" value="ProRS_core_prok"/>
    <property type="match status" value="1"/>
</dbReference>
<feature type="domain" description="Aminoacyl-transfer RNA synthetases class-II family profile" evidence="11">
    <location>
        <begin position="33"/>
        <end position="470"/>
    </location>
</feature>
<evidence type="ECO:0000256" key="5">
    <source>
        <dbReference type="ARBA" id="ARBA00022741"/>
    </source>
</evidence>
<dbReference type="AlphaFoldDB" id="A0A0K2BL68"/>
<comment type="subcellular location">
    <subcellularLocation>
        <location evidence="1 10">Cytoplasm</location>
    </subcellularLocation>
</comment>
<dbReference type="PATRIC" id="fig|186490.8.peg.520"/>
<dbReference type="FunFam" id="3.30.930.10:FF:000043">
    <property type="entry name" value="Proline--tRNA ligase"/>
    <property type="match status" value="1"/>
</dbReference>
<dbReference type="GO" id="GO:0005524">
    <property type="term" value="F:ATP binding"/>
    <property type="evidence" value="ECO:0007669"/>
    <property type="project" value="UniProtKB-UniRule"/>
</dbReference>
<dbReference type="InterPro" id="IPR050062">
    <property type="entry name" value="Pro-tRNA_synthetase"/>
</dbReference>
<comment type="catalytic activity">
    <reaction evidence="9 10">
        <text>tRNA(Pro) + L-proline + ATP = L-prolyl-tRNA(Pro) + AMP + diphosphate</text>
        <dbReference type="Rhea" id="RHEA:14305"/>
        <dbReference type="Rhea" id="RHEA-COMP:9700"/>
        <dbReference type="Rhea" id="RHEA-COMP:9702"/>
        <dbReference type="ChEBI" id="CHEBI:30616"/>
        <dbReference type="ChEBI" id="CHEBI:33019"/>
        <dbReference type="ChEBI" id="CHEBI:60039"/>
        <dbReference type="ChEBI" id="CHEBI:78442"/>
        <dbReference type="ChEBI" id="CHEBI:78532"/>
        <dbReference type="ChEBI" id="CHEBI:456215"/>
        <dbReference type="EC" id="6.1.1.15"/>
    </reaction>
</comment>
<dbReference type="PRINTS" id="PR01046">
    <property type="entry name" value="TRNASYNTHPRO"/>
</dbReference>
<evidence type="ECO:0000256" key="1">
    <source>
        <dbReference type="ARBA" id="ARBA00004496"/>
    </source>
</evidence>
<dbReference type="KEGG" id="bcig:AB162_552"/>
<comment type="subunit">
    <text evidence="2 10">Homodimer.</text>
</comment>
<accession>A0A0K2BL68</accession>
<dbReference type="SUPFAM" id="SSF55681">
    <property type="entry name" value="Class II aaRS and biotin synthetases"/>
    <property type="match status" value="1"/>
</dbReference>
<dbReference type="InterPro" id="IPR007214">
    <property type="entry name" value="YbaK/aa-tRNA-synth-assoc-dom"/>
</dbReference>
<dbReference type="InterPro" id="IPR033730">
    <property type="entry name" value="ProRS_core_prok"/>
</dbReference>
<evidence type="ECO:0000256" key="4">
    <source>
        <dbReference type="ARBA" id="ARBA00022598"/>
    </source>
</evidence>
<dbReference type="Proteomes" id="UP000056466">
    <property type="component" value="Chromosome"/>
</dbReference>
<reference evidence="12 13" key="1">
    <citation type="submission" date="2015-06" db="EMBL/GenBank/DDBJ databases">
        <title>Lineage-specific patterns of genome deterioration in obligate symbionts.</title>
        <authorList>
            <person name="Bennett G.M."/>
            <person name="McCutcheon J.P."/>
            <person name="McDonald B.R."/>
            <person name="Moran N.A."/>
        </authorList>
    </citation>
    <scope>NUCLEOTIDE SEQUENCE [LARGE SCALE GENOMIC DNA]</scope>
    <source>
        <strain evidence="12 13">B-GSS</strain>
    </source>
</reference>
<dbReference type="InterPro" id="IPR002316">
    <property type="entry name" value="Pro-tRNA-ligase_IIa"/>
</dbReference>
<organism evidence="12 13">
    <name type="scientific">Candidatus Palibaumannia cicadellinicola</name>
    <dbReference type="NCBI Taxonomy" id="186490"/>
    <lineage>
        <taxon>Bacteria</taxon>
        <taxon>Pseudomonadati</taxon>
        <taxon>Pseudomonadota</taxon>
        <taxon>Gammaproteobacteria</taxon>
        <taxon>Candidatus Palibaumannia</taxon>
    </lineage>
</organism>
<proteinExistence type="inferred from homology"/>
<dbReference type="SUPFAM" id="SSF55826">
    <property type="entry name" value="YbaK/ProRS associated domain"/>
    <property type="match status" value="1"/>
</dbReference>
<dbReference type="EMBL" id="CP011787">
    <property type="protein sequence ID" value="AKZ66131.1"/>
    <property type="molecule type" value="Genomic_DNA"/>
</dbReference>
<dbReference type="GO" id="GO:0002161">
    <property type="term" value="F:aminoacyl-tRNA deacylase activity"/>
    <property type="evidence" value="ECO:0007669"/>
    <property type="project" value="InterPro"/>
</dbReference>
<evidence type="ECO:0000256" key="10">
    <source>
        <dbReference type="HAMAP-Rule" id="MF_01569"/>
    </source>
</evidence>
<dbReference type="InterPro" id="IPR023717">
    <property type="entry name" value="Pro-tRNA-Synthase_IIa_type1"/>
</dbReference>
<evidence type="ECO:0000256" key="7">
    <source>
        <dbReference type="ARBA" id="ARBA00022917"/>
    </source>
</evidence>
<dbReference type="InterPro" id="IPR036754">
    <property type="entry name" value="YbaK/aa-tRNA-synt-asso_dom_sf"/>
</dbReference>
<keyword evidence="7 10" id="KW-0648">Protein biosynthesis</keyword>
<dbReference type="HAMAP" id="MF_01569">
    <property type="entry name" value="Pro_tRNA_synth_type1"/>
    <property type="match status" value="1"/>
</dbReference>